<comment type="similarity">
    <text evidence="2">Belongs to the GMC oxidoreductase family.</text>
</comment>
<dbReference type="Proteomes" id="UP000326289">
    <property type="component" value="Unassembled WGS sequence"/>
</dbReference>
<proteinExistence type="inferred from homology"/>
<evidence type="ECO:0000256" key="4">
    <source>
        <dbReference type="ARBA" id="ARBA00022827"/>
    </source>
</evidence>
<keyword evidence="3" id="KW-0285">Flavoprotein</keyword>
<dbReference type="InterPro" id="IPR036188">
    <property type="entry name" value="FAD/NAD-bd_sf"/>
</dbReference>
<dbReference type="InterPro" id="IPR051473">
    <property type="entry name" value="P2Ox-like"/>
</dbReference>
<dbReference type="SUPFAM" id="SSF51905">
    <property type="entry name" value="FAD/NAD(P)-binding domain"/>
    <property type="match status" value="1"/>
</dbReference>
<evidence type="ECO:0000313" key="8">
    <source>
        <dbReference type="Proteomes" id="UP000326289"/>
    </source>
</evidence>
<dbReference type="EMBL" id="ML732786">
    <property type="protein sequence ID" value="KAB8274796.1"/>
    <property type="molecule type" value="Genomic_DNA"/>
</dbReference>
<feature type="domain" description="Glucose-methanol-choline oxidoreductase C-terminal" evidence="6">
    <location>
        <begin position="491"/>
        <end position="618"/>
    </location>
</feature>
<protein>
    <recommendedName>
        <fullName evidence="6">Glucose-methanol-choline oxidoreductase C-terminal domain-containing protein</fullName>
    </recommendedName>
</protein>
<evidence type="ECO:0000313" key="7">
    <source>
        <dbReference type="EMBL" id="KAB8274796.1"/>
    </source>
</evidence>
<dbReference type="InterPro" id="IPR007867">
    <property type="entry name" value="GMC_OxRtase_C"/>
</dbReference>
<evidence type="ECO:0000256" key="3">
    <source>
        <dbReference type="ARBA" id="ARBA00022630"/>
    </source>
</evidence>
<dbReference type="Pfam" id="PF05199">
    <property type="entry name" value="GMC_oxred_C"/>
    <property type="match status" value="1"/>
</dbReference>
<evidence type="ECO:0000256" key="2">
    <source>
        <dbReference type="ARBA" id="ARBA00010790"/>
    </source>
</evidence>
<gene>
    <name evidence="7" type="ORF">BDV30DRAFT_225687</name>
</gene>
<sequence>MSMTSGRQAFTSECRDSNTTNSFWLSNSPTLTLGSTMQVVGSGPIGATYAKILADAGKDVLMVETGTQESKIAGEHKKNAINYQKDIDAFVHVIQVISSRISTFECISLTFDLLLFQGSLHYTSVPTNKAAVPTLAPVSWKANGQIFNGQNPRQDPNVNLDANGVARNVGGMSTHWTCATPRQKEKVERSDIFSDDEWDSLYKEAEKLIGTSKTVLNDSIRQKLVMEILNDEYGKRPAEPLPLAAKKNGSTAYITWSSSSTILDAMNRKDKFTLWPEHHCEKFVVVETDNGPQVTKAKIRKLATDELITVKAKVFIACGGPILTPQLLFNSGFVPTKPNRDPITQIPLEDDEKGIAPPPDTPEHLKLPALGRYLTEQSMCFCQIVLKRKWIMAVADKGYNPFAPGTEKYERWEEHKKWWNARVEEHKNNFKEDPIPFPFDDLDPQVTLPLTKSYPWHTQIHRDAFSYGAAPPAIDKRTIVDLRFFGTVKPDWKNYVTFESDIKDAYGMPQPTFRYKLGDADRDRSHQMMKDMEEAAGALGGYLPGSEPQFLAPGLALHVCGTTRAGKGQEECGDDPKKTSCCDKNSKIWGIPNLYVGGLNVIPGANGSNPTLTAMCFAIKSAKSILEGNP</sequence>
<keyword evidence="8" id="KW-1185">Reference proteome</keyword>
<reference evidence="7 8" key="1">
    <citation type="submission" date="2019-04" db="EMBL/GenBank/DDBJ databases">
        <title>Fungal friends and foes A comparative genomics study of 23 Aspergillus species from section Flavi.</title>
        <authorList>
            <consortium name="DOE Joint Genome Institute"/>
            <person name="Kjaerbolling I."/>
            <person name="Vesth T.C."/>
            <person name="Frisvad J.C."/>
            <person name="Nybo J.L."/>
            <person name="Theobald S."/>
            <person name="Kildgaard S."/>
            <person name="Petersen T.I."/>
            <person name="Kuo A."/>
            <person name="Sato A."/>
            <person name="Lyhne E.K."/>
            <person name="Kogle M.E."/>
            <person name="Wiebenga A."/>
            <person name="Kun R.S."/>
            <person name="Lubbers R.J."/>
            <person name="Makela M.R."/>
            <person name="Barry K."/>
            <person name="Chovatia M."/>
            <person name="Clum A."/>
            <person name="Daum C."/>
            <person name="Haridas S."/>
            <person name="He G."/>
            <person name="LaButti K."/>
            <person name="Lipzen A."/>
            <person name="Mondo S."/>
            <person name="Pangilinan J."/>
            <person name="Riley R."/>
            <person name="Salamov A."/>
            <person name="Simmons B.A."/>
            <person name="Magnuson J.K."/>
            <person name="Henrissat B."/>
            <person name="Mortensen U.H."/>
            <person name="Larsen T.O."/>
            <person name="De vries R.P."/>
            <person name="Grigoriev I.V."/>
            <person name="Machida M."/>
            <person name="Baker S.E."/>
            <person name="Andersen M.R."/>
        </authorList>
    </citation>
    <scope>NUCLEOTIDE SEQUENCE [LARGE SCALE GENOMIC DNA]</scope>
    <source>
        <strain evidence="7 8">CBS 117635</strain>
    </source>
</reference>
<dbReference type="Gene3D" id="3.50.50.60">
    <property type="entry name" value="FAD/NAD(P)-binding domain"/>
    <property type="match status" value="2"/>
</dbReference>
<evidence type="ECO:0000256" key="5">
    <source>
        <dbReference type="ARBA" id="ARBA00023002"/>
    </source>
</evidence>
<organism evidence="7 8">
    <name type="scientific">Aspergillus minisclerotigenes</name>
    <dbReference type="NCBI Taxonomy" id="656917"/>
    <lineage>
        <taxon>Eukaryota</taxon>
        <taxon>Fungi</taxon>
        <taxon>Dikarya</taxon>
        <taxon>Ascomycota</taxon>
        <taxon>Pezizomycotina</taxon>
        <taxon>Eurotiomycetes</taxon>
        <taxon>Eurotiomycetidae</taxon>
        <taxon>Eurotiales</taxon>
        <taxon>Aspergillaceae</taxon>
        <taxon>Aspergillus</taxon>
        <taxon>Aspergillus subgen. Circumdati</taxon>
    </lineage>
</organism>
<dbReference type="PANTHER" id="PTHR42784">
    <property type="entry name" value="PYRANOSE 2-OXIDASE"/>
    <property type="match status" value="1"/>
</dbReference>
<evidence type="ECO:0000256" key="1">
    <source>
        <dbReference type="ARBA" id="ARBA00001974"/>
    </source>
</evidence>
<comment type="cofactor">
    <cofactor evidence="1">
        <name>FAD</name>
        <dbReference type="ChEBI" id="CHEBI:57692"/>
    </cofactor>
</comment>
<keyword evidence="4" id="KW-0274">FAD</keyword>
<dbReference type="SUPFAM" id="SSF54373">
    <property type="entry name" value="FAD-linked reductases, C-terminal domain"/>
    <property type="match status" value="1"/>
</dbReference>
<dbReference type="GO" id="GO:0016614">
    <property type="term" value="F:oxidoreductase activity, acting on CH-OH group of donors"/>
    <property type="evidence" value="ECO:0007669"/>
    <property type="project" value="InterPro"/>
</dbReference>
<evidence type="ECO:0000259" key="6">
    <source>
        <dbReference type="Pfam" id="PF05199"/>
    </source>
</evidence>
<name>A0A5N6J7K6_9EURO</name>
<keyword evidence="5" id="KW-0560">Oxidoreductase</keyword>
<dbReference type="PANTHER" id="PTHR42784:SF1">
    <property type="entry name" value="PYRANOSE 2-OXIDASE"/>
    <property type="match status" value="1"/>
</dbReference>
<dbReference type="Gene3D" id="3.30.1920.50">
    <property type="match status" value="1"/>
</dbReference>
<dbReference type="AlphaFoldDB" id="A0A5N6J7K6"/>
<accession>A0A5N6J7K6</accession>